<keyword evidence="1" id="KW-0812">Transmembrane</keyword>
<protein>
    <submittedName>
        <fullName evidence="2">Uncharacterized protein</fullName>
    </submittedName>
</protein>
<reference evidence="2" key="1">
    <citation type="submission" date="2020-05" db="EMBL/GenBank/DDBJ databases">
        <authorList>
            <person name="Chiriac C."/>
            <person name="Salcher M."/>
            <person name="Ghai R."/>
            <person name="Kavagutti S V."/>
        </authorList>
    </citation>
    <scope>NUCLEOTIDE SEQUENCE</scope>
</reference>
<sequence>MNDKKEQESPVLTKSERLSFFFAEAHLRFATLLCWCHFLGVPVYLVAVSNKHESSDSLLGFFMSLTFVSVCNYLVFSFINALSLIINSAKGNK</sequence>
<keyword evidence="1" id="KW-0472">Membrane</keyword>
<name>A0A6J7WU48_9CAUD</name>
<evidence type="ECO:0000256" key="1">
    <source>
        <dbReference type="SAM" id="Phobius"/>
    </source>
</evidence>
<keyword evidence="1" id="KW-1133">Transmembrane helix</keyword>
<organism evidence="2">
    <name type="scientific">uncultured Caudovirales phage</name>
    <dbReference type="NCBI Taxonomy" id="2100421"/>
    <lineage>
        <taxon>Viruses</taxon>
        <taxon>Duplodnaviria</taxon>
        <taxon>Heunggongvirae</taxon>
        <taxon>Uroviricota</taxon>
        <taxon>Caudoviricetes</taxon>
        <taxon>Peduoviridae</taxon>
        <taxon>Maltschvirus</taxon>
        <taxon>Maltschvirus maltsch</taxon>
    </lineage>
</organism>
<feature type="transmembrane region" description="Helical" evidence="1">
    <location>
        <begin position="59"/>
        <end position="86"/>
    </location>
</feature>
<feature type="transmembrane region" description="Helical" evidence="1">
    <location>
        <begin position="27"/>
        <end position="47"/>
    </location>
</feature>
<proteinExistence type="predicted"/>
<dbReference type="EMBL" id="LR798292">
    <property type="protein sequence ID" value="CAB5221496.1"/>
    <property type="molecule type" value="Genomic_DNA"/>
</dbReference>
<accession>A0A6J7WU48</accession>
<gene>
    <name evidence="2" type="ORF">UFOVP244_179</name>
</gene>
<evidence type="ECO:0000313" key="2">
    <source>
        <dbReference type="EMBL" id="CAB5221496.1"/>
    </source>
</evidence>